<feature type="compositionally biased region" description="Polar residues" evidence="1">
    <location>
        <begin position="9"/>
        <end position="41"/>
    </location>
</feature>
<evidence type="ECO:0000313" key="2">
    <source>
        <dbReference type="EMBL" id="MEQ2246869.1"/>
    </source>
</evidence>
<sequence>MVALDELQRSTTQVEESGQGATTSVKKPNVTKSDGRSTNRLKSPRRLVALFKYGWLQVVTGSYTQAGRSQCSVGAQGSTA</sequence>
<comment type="caution">
    <text evidence="2">The sequence shown here is derived from an EMBL/GenBank/DDBJ whole genome shotgun (WGS) entry which is preliminary data.</text>
</comment>
<dbReference type="Proteomes" id="UP001482620">
    <property type="component" value="Unassembled WGS sequence"/>
</dbReference>
<evidence type="ECO:0000256" key="1">
    <source>
        <dbReference type="SAM" id="MobiDB-lite"/>
    </source>
</evidence>
<evidence type="ECO:0000313" key="3">
    <source>
        <dbReference type="Proteomes" id="UP001482620"/>
    </source>
</evidence>
<gene>
    <name evidence="2" type="ORF">ILYODFUR_003583</name>
</gene>
<organism evidence="2 3">
    <name type="scientific">Ilyodon furcidens</name>
    <name type="common">goldbreast splitfin</name>
    <dbReference type="NCBI Taxonomy" id="33524"/>
    <lineage>
        <taxon>Eukaryota</taxon>
        <taxon>Metazoa</taxon>
        <taxon>Chordata</taxon>
        <taxon>Craniata</taxon>
        <taxon>Vertebrata</taxon>
        <taxon>Euteleostomi</taxon>
        <taxon>Actinopterygii</taxon>
        <taxon>Neopterygii</taxon>
        <taxon>Teleostei</taxon>
        <taxon>Neoteleostei</taxon>
        <taxon>Acanthomorphata</taxon>
        <taxon>Ovalentaria</taxon>
        <taxon>Atherinomorphae</taxon>
        <taxon>Cyprinodontiformes</taxon>
        <taxon>Goodeidae</taxon>
        <taxon>Ilyodon</taxon>
    </lineage>
</organism>
<dbReference type="EMBL" id="JAHRIQ010081284">
    <property type="protein sequence ID" value="MEQ2246869.1"/>
    <property type="molecule type" value="Genomic_DNA"/>
</dbReference>
<protein>
    <submittedName>
        <fullName evidence="2">Uncharacterized protein</fullName>
    </submittedName>
</protein>
<name>A0ABV0UQ90_9TELE</name>
<proteinExistence type="predicted"/>
<feature type="region of interest" description="Disordered" evidence="1">
    <location>
        <begin position="1"/>
        <end position="41"/>
    </location>
</feature>
<keyword evidence="3" id="KW-1185">Reference proteome</keyword>
<reference evidence="2 3" key="1">
    <citation type="submission" date="2021-06" db="EMBL/GenBank/DDBJ databases">
        <authorList>
            <person name="Palmer J.M."/>
        </authorList>
    </citation>
    <scope>NUCLEOTIDE SEQUENCE [LARGE SCALE GENOMIC DNA]</scope>
    <source>
        <strain evidence="3">if_2019</strain>
        <tissue evidence="2">Muscle</tissue>
    </source>
</reference>
<accession>A0ABV0UQ90</accession>